<reference evidence="1 2" key="1">
    <citation type="submission" date="2021-03" db="EMBL/GenBank/DDBJ databases">
        <title>Sequencing the genomes of 1000 actinobacteria strains.</title>
        <authorList>
            <person name="Klenk H.-P."/>
        </authorList>
    </citation>
    <scope>NUCLEOTIDE SEQUENCE [LARGE SCALE GENOMIC DNA]</scope>
    <source>
        <strain evidence="1 2">DSM 20168</strain>
    </source>
</reference>
<accession>A0ABS4XSD4</accession>
<protein>
    <submittedName>
        <fullName evidence="1">Uncharacterized protein</fullName>
    </submittedName>
</protein>
<keyword evidence="2" id="KW-1185">Reference proteome</keyword>
<comment type="caution">
    <text evidence="1">The sequence shown here is derived from an EMBL/GenBank/DDBJ whole genome shotgun (WGS) entry which is preliminary data.</text>
</comment>
<sequence length="112" mass="12642">MSFSVYDVARLHTIFAEQRYPVARAGVPSSAILQAGYQDTAMLWTRAYFLRQASKIVPGTVEAITRFLDQKEIEAQGFRSCVNIFTLGKGMNRILMERTCQEFCASALRLIV</sequence>
<organism evidence="1 2">
    <name type="scientific">Glutamicibacter protophormiae</name>
    <name type="common">Brevibacterium protophormiae</name>
    <dbReference type="NCBI Taxonomy" id="37930"/>
    <lineage>
        <taxon>Bacteria</taxon>
        <taxon>Bacillati</taxon>
        <taxon>Actinomycetota</taxon>
        <taxon>Actinomycetes</taxon>
        <taxon>Micrococcales</taxon>
        <taxon>Micrococcaceae</taxon>
        <taxon>Glutamicibacter</taxon>
    </lineage>
</organism>
<dbReference type="Proteomes" id="UP001195422">
    <property type="component" value="Unassembled WGS sequence"/>
</dbReference>
<dbReference type="EMBL" id="JAGIOJ010000001">
    <property type="protein sequence ID" value="MBP2399416.1"/>
    <property type="molecule type" value="Genomic_DNA"/>
</dbReference>
<gene>
    <name evidence="1" type="ORF">JOF39_002497</name>
</gene>
<name>A0ABS4XSD4_GLUPR</name>
<proteinExistence type="predicted"/>
<dbReference type="RefSeq" id="WP_188947873.1">
    <property type="nucleotide sequence ID" value="NZ_BMPH01000004.1"/>
</dbReference>
<evidence type="ECO:0000313" key="1">
    <source>
        <dbReference type="EMBL" id="MBP2399416.1"/>
    </source>
</evidence>
<evidence type="ECO:0000313" key="2">
    <source>
        <dbReference type="Proteomes" id="UP001195422"/>
    </source>
</evidence>